<evidence type="ECO:0000313" key="12">
    <source>
        <dbReference type="Proteomes" id="UP001268256"/>
    </source>
</evidence>
<dbReference type="GO" id="GO:0009279">
    <property type="term" value="C:cell outer membrane"/>
    <property type="evidence" value="ECO:0007669"/>
    <property type="project" value="UniProtKB-SubCell"/>
</dbReference>
<proteinExistence type="inferred from homology"/>
<gene>
    <name evidence="11" type="ORF">RIF25_09055</name>
</gene>
<evidence type="ECO:0000256" key="7">
    <source>
        <dbReference type="ARBA" id="ARBA00023237"/>
    </source>
</evidence>
<reference evidence="12" key="1">
    <citation type="submission" date="2023-07" db="EMBL/GenBank/DDBJ databases">
        <authorList>
            <person name="Luz R."/>
            <person name="Cordeiro R."/>
            <person name="Fonseca A."/>
            <person name="Goncalves V."/>
        </authorList>
    </citation>
    <scope>NUCLEOTIDE SEQUENCE [LARGE SCALE GENOMIC DNA]</scope>
    <source>
        <strain evidence="12">BACA0444</strain>
    </source>
</reference>
<comment type="similarity">
    <text evidence="2">Belongs to the outer membrane factor (OMF) (TC 1.B.17) family.</text>
</comment>
<evidence type="ECO:0000256" key="4">
    <source>
        <dbReference type="ARBA" id="ARBA00022452"/>
    </source>
</evidence>
<dbReference type="InterPro" id="IPR003423">
    <property type="entry name" value="OMP_efflux"/>
</dbReference>
<keyword evidence="8" id="KW-0175">Coiled coil</keyword>
<organism evidence="11 12">
    <name type="scientific">Pseudocalidococcus azoricus BACA0444</name>
    <dbReference type="NCBI Taxonomy" id="2918990"/>
    <lineage>
        <taxon>Bacteria</taxon>
        <taxon>Bacillati</taxon>
        <taxon>Cyanobacteriota</taxon>
        <taxon>Cyanophyceae</taxon>
        <taxon>Acaryochloridales</taxon>
        <taxon>Thermosynechococcaceae</taxon>
        <taxon>Pseudocalidococcus</taxon>
        <taxon>Pseudocalidococcus azoricus</taxon>
    </lineage>
</organism>
<keyword evidence="12" id="KW-1185">Reference proteome</keyword>
<dbReference type="RefSeq" id="WP_322878218.1">
    <property type="nucleotide sequence ID" value="NZ_JAVMIP010000007.1"/>
</dbReference>
<keyword evidence="3" id="KW-0813">Transport</keyword>
<keyword evidence="6" id="KW-0472">Membrane</keyword>
<dbReference type="InterPro" id="IPR051906">
    <property type="entry name" value="TolC-like"/>
</dbReference>
<accession>A0AAE4FU12</accession>
<evidence type="ECO:0000256" key="6">
    <source>
        <dbReference type="ARBA" id="ARBA00023136"/>
    </source>
</evidence>
<feature type="compositionally biased region" description="Polar residues" evidence="9">
    <location>
        <begin position="56"/>
        <end position="75"/>
    </location>
</feature>
<dbReference type="Proteomes" id="UP001268256">
    <property type="component" value="Unassembled WGS sequence"/>
</dbReference>
<dbReference type="EMBL" id="JAVMIP010000007">
    <property type="protein sequence ID" value="MDS3860961.1"/>
    <property type="molecule type" value="Genomic_DNA"/>
</dbReference>
<evidence type="ECO:0000256" key="10">
    <source>
        <dbReference type="SAM" id="SignalP"/>
    </source>
</evidence>
<comment type="caution">
    <text evidence="11">The sequence shown here is derived from an EMBL/GenBank/DDBJ whole genome shotgun (WGS) entry which is preliminary data.</text>
</comment>
<dbReference type="PANTHER" id="PTHR30026:SF21">
    <property type="entry name" value="SLR1270 PROTEIN"/>
    <property type="match status" value="1"/>
</dbReference>
<dbReference type="GO" id="GO:0015562">
    <property type="term" value="F:efflux transmembrane transporter activity"/>
    <property type="evidence" value="ECO:0007669"/>
    <property type="project" value="InterPro"/>
</dbReference>
<dbReference type="PANTHER" id="PTHR30026">
    <property type="entry name" value="OUTER MEMBRANE PROTEIN TOLC"/>
    <property type="match status" value="1"/>
</dbReference>
<dbReference type="GO" id="GO:1990281">
    <property type="term" value="C:efflux pump complex"/>
    <property type="evidence" value="ECO:0007669"/>
    <property type="project" value="TreeGrafter"/>
</dbReference>
<feature type="region of interest" description="Disordered" evidence="9">
    <location>
        <begin position="56"/>
        <end position="95"/>
    </location>
</feature>
<dbReference type="Gene3D" id="1.20.1600.10">
    <property type="entry name" value="Outer membrane efflux proteins (OEP)"/>
    <property type="match status" value="2"/>
</dbReference>
<keyword evidence="7" id="KW-0998">Cell outer membrane</keyword>
<evidence type="ECO:0000256" key="5">
    <source>
        <dbReference type="ARBA" id="ARBA00022692"/>
    </source>
</evidence>
<feature type="signal peptide" evidence="10">
    <location>
        <begin position="1"/>
        <end position="28"/>
    </location>
</feature>
<dbReference type="GO" id="GO:0015288">
    <property type="term" value="F:porin activity"/>
    <property type="evidence" value="ECO:0007669"/>
    <property type="project" value="TreeGrafter"/>
</dbReference>
<protein>
    <submittedName>
        <fullName evidence="11">TolC family protein</fullName>
    </submittedName>
</protein>
<keyword evidence="10" id="KW-0732">Signal</keyword>
<name>A0AAE4FU12_9CYAN</name>
<evidence type="ECO:0000313" key="11">
    <source>
        <dbReference type="EMBL" id="MDS3860961.1"/>
    </source>
</evidence>
<evidence type="ECO:0000256" key="1">
    <source>
        <dbReference type="ARBA" id="ARBA00004442"/>
    </source>
</evidence>
<dbReference type="SUPFAM" id="SSF56954">
    <property type="entry name" value="Outer membrane efflux proteins (OEP)"/>
    <property type="match status" value="2"/>
</dbReference>
<feature type="chain" id="PRO_5042264573" evidence="10">
    <location>
        <begin position="29"/>
        <end position="658"/>
    </location>
</feature>
<dbReference type="AlphaFoldDB" id="A0AAE4FU12"/>
<keyword evidence="5" id="KW-0812">Transmembrane</keyword>
<comment type="subcellular location">
    <subcellularLocation>
        <location evidence="1">Cell outer membrane</location>
    </subcellularLocation>
</comment>
<sequence length="658" mass="71075">MRYKTVSTRNKCFLAGMAIGFSPLISLMSPTEIVAANPMPGDNLFSEGYEIISTEPATATGSASIPTDSPISTGEDTPIAQAPPTPAPTELPLTTAEPSISTPALIPLNPNPDSLDLPIKASQVSLDLTKPITIAQAIEVATRNNLALKTAELQLRQARAALKETEASLYPSLGWQTTMGRGVSPTGQLISFPLNGQQQQQLQQQQLQQAQQQLAGQQQTASQILQNQLNRLQQRFQGPQITTFNDQQNLELQQLIQQLQTSATISALPPVFQPTTLSPLILNARSFNAIPGFASFATPNSSGGTIVGNTFNSTASLSYSLWTSGSRDGAIQAAREQVRLAELEVRRQLDQLTLDVVNDYLNAQQANVQQQIGQAAVTNAEISLRDAVAFERAGLGTMLDVLQAQVNVANAQQNLNQAQNLQVTSRRQLAQRLNIAENGNLTLADPVRVGPEWPLSLEDTITLAFKNRVELQQRIAQRNIALQNRRVALAAIQPQVSTFANFNVFDQLTDSVSPQYGYAVGLQFSMALFDGGNAKASAGRQESLAASASQQFASTRDEIRFQIERGYNTLVASKENIGTARTALTSATEGLRLARLRFQAGVGTQQEVTNAETTLTQAQGNLLTAILNYNRALALLERSVGYANETHDAQLSRTNSTN</sequence>
<evidence type="ECO:0000256" key="3">
    <source>
        <dbReference type="ARBA" id="ARBA00022448"/>
    </source>
</evidence>
<evidence type="ECO:0000256" key="8">
    <source>
        <dbReference type="SAM" id="Coils"/>
    </source>
</evidence>
<keyword evidence="4" id="KW-1134">Transmembrane beta strand</keyword>
<evidence type="ECO:0000256" key="2">
    <source>
        <dbReference type="ARBA" id="ARBA00007613"/>
    </source>
</evidence>
<feature type="coiled-coil region" evidence="8">
    <location>
        <begin position="401"/>
        <end position="428"/>
    </location>
</feature>
<evidence type="ECO:0000256" key="9">
    <source>
        <dbReference type="SAM" id="MobiDB-lite"/>
    </source>
</evidence>
<feature type="coiled-coil region" evidence="8">
    <location>
        <begin position="200"/>
        <end position="235"/>
    </location>
</feature>
<dbReference type="Pfam" id="PF02321">
    <property type="entry name" value="OEP"/>
    <property type="match status" value="2"/>
</dbReference>